<organism evidence="11 12">
    <name type="scientific">Naumovozyma castellii</name>
    <name type="common">Yeast</name>
    <name type="synonym">Saccharomyces castellii</name>
    <dbReference type="NCBI Taxonomy" id="27288"/>
    <lineage>
        <taxon>Eukaryota</taxon>
        <taxon>Fungi</taxon>
        <taxon>Dikarya</taxon>
        <taxon>Ascomycota</taxon>
        <taxon>Saccharomycotina</taxon>
        <taxon>Saccharomycetes</taxon>
        <taxon>Saccharomycetales</taxon>
        <taxon>Saccharomycetaceae</taxon>
        <taxon>Naumovozyma</taxon>
    </lineage>
</organism>
<dbReference type="InterPro" id="IPR016197">
    <property type="entry name" value="Chromo-like_dom_sf"/>
</dbReference>
<keyword evidence="12" id="KW-1185">Reference proteome</keyword>
<dbReference type="Gene3D" id="1.10.274.30">
    <property type="entry name" value="MRG domain"/>
    <property type="match status" value="1"/>
</dbReference>
<evidence type="ECO:0000256" key="6">
    <source>
        <dbReference type="ARBA" id="ARBA00023163"/>
    </source>
</evidence>
<dbReference type="HOGENOM" id="CLU_039566_1_1_1"/>
<evidence type="ECO:0000313" key="11">
    <source>
        <dbReference type="EMBL" id="CCC68535.1"/>
    </source>
</evidence>
<dbReference type="GO" id="GO:0006281">
    <property type="term" value="P:DNA repair"/>
    <property type="evidence" value="ECO:0007669"/>
    <property type="project" value="EnsemblFungi"/>
</dbReference>
<feature type="compositionally biased region" description="Basic and acidic residues" evidence="8">
    <location>
        <begin position="103"/>
        <end position="116"/>
    </location>
</feature>
<dbReference type="PROSITE" id="PS51640">
    <property type="entry name" value="MRG"/>
    <property type="match status" value="1"/>
</dbReference>
<feature type="compositionally biased region" description="Low complexity" evidence="8">
    <location>
        <begin position="124"/>
        <end position="137"/>
    </location>
</feature>
<dbReference type="PANTHER" id="PTHR10880:SF15">
    <property type="entry name" value="MSL COMPLEX SUBUNIT 3"/>
    <property type="match status" value="1"/>
</dbReference>
<dbReference type="SUPFAM" id="SSF54160">
    <property type="entry name" value="Chromo domain-like"/>
    <property type="match status" value="1"/>
</dbReference>
<gene>
    <name evidence="11" type="primary">NCAS0B04510</name>
    <name evidence="11" type="ordered locus">NCAS_0B04510</name>
</gene>
<feature type="compositionally biased region" description="Polar residues" evidence="8">
    <location>
        <begin position="170"/>
        <end position="183"/>
    </location>
</feature>
<evidence type="ECO:0000256" key="7">
    <source>
        <dbReference type="ARBA" id="ARBA00023242"/>
    </source>
</evidence>
<evidence type="ECO:0000256" key="8">
    <source>
        <dbReference type="SAM" id="MobiDB-lite"/>
    </source>
</evidence>
<dbReference type="GO" id="GO:0006368">
    <property type="term" value="P:transcription elongation by RNA polymerase II"/>
    <property type="evidence" value="ECO:0007669"/>
    <property type="project" value="EnsemblFungi"/>
</dbReference>
<dbReference type="GeneID" id="96902093"/>
<accession>G0VAK9</accession>
<feature type="domain" description="MRG" evidence="9">
    <location>
        <begin position="208"/>
        <end position="372"/>
    </location>
</feature>
<evidence type="ECO:0000256" key="5">
    <source>
        <dbReference type="ARBA" id="ARBA00023015"/>
    </source>
</evidence>
<dbReference type="RefSeq" id="XP_003674907.1">
    <property type="nucleotide sequence ID" value="XM_003674859.1"/>
</dbReference>
<evidence type="ECO:0000256" key="4">
    <source>
        <dbReference type="ARBA" id="ARBA00022853"/>
    </source>
</evidence>
<dbReference type="InParanoid" id="G0VAK9"/>
<keyword evidence="7" id="KW-0539">Nucleus</keyword>
<reference key="2">
    <citation type="submission" date="2011-08" db="EMBL/GenBank/DDBJ databases">
        <title>Genome sequence of Naumovozyma castellii.</title>
        <authorList>
            <person name="Gordon J.L."/>
            <person name="Armisen D."/>
            <person name="Proux-Wera E."/>
            <person name="OhEigeartaigh S.S."/>
            <person name="Byrne K.P."/>
            <person name="Wolfe K.H."/>
        </authorList>
    </citation>
    <scope>NUCLEOTIDE SEQUENCE</scope>
    <source>
        <strain>Type strain:CBS 4309</strain>
    </source>
</reference>
<keyword evidence="6" id="KW-0804">Transcription</keyword>
<dbReference type="FunCoup" id="G0VAK9">
    <property type="interactions" value="774"/>
</dbReference>
<dbReference type="GO" id="GO:0035267">
    <property type="term" value="C:NuA4 histone acetyltransferase complex"/>
    <property type="evidence" value="ECO:0007669"/>
    <property type="project" value="EnsemblFungi"/>
</dbReference>
<dbReference type="STRING" id="1064592.G0VAK9"/>
<dbReference type="GO" id="GO:0060195">
    <property type="term" value="P:negative regulation of antisense RNA transcription"/>
    <property type="evidence" value="ECO:0007669"/>
    <property type="project" value="EnsemblFungi"/>
</dbReference>
<dbReference type="GO" id="GO:0032221">
    <property type="term" value="C:Rpd3S complex"/>
    <property type="evidence" value="ECO:0007669"/>
    <property type="project" value="EnsemblFungi"/>
</dbReference>
<name>G0VAK9_NAUCA</name>
<comment type="similarity">
    <text evidence="2">Belongs to the MRG family.</text>
</comment>
<evidence type="ECO:0000256" key="3">
    <source>
        <dbReference type="ARBA" id="ARBA00018505"/>
    </source>
</evidence>
<dbReference type="InterPro" id="IPR026541">
    <property type="entry name" value="MRG_dom"/>
</dbReference>
<keyword evidence="4" id="KW-0156">Chromatin regulator</keyword>
<dbReference type="InterPro" id="IPR053820">
    <property type="entry name" value="MSL3_chromo-like"/>
</dbReference>
<dbReference type="Pfam" id="PF22732">
    <property type="entry name" value="MSL3_chromo-like"/>
    <property type="match status" value="1"/>
</dbReference>
<dbReference type="Proteomes" id="UP000001640">
    <property type="component" value="Chromosome 2"/>
</dbReference>
<dbReference type="KEGG" id="ncs:NCAS_0B04510"/>
<dbReference type="OrthoDB" id="124855at2759"/>
<dbReference type="Pfam" id="PF05712">
    <property type="entry name" value="MRG"/>
    <property type="match status" value="1"/>
</dbReference>
<evidence type="ECO:0000256" key="1">
    <source>
        <dbReference type="ARBA" id="ARBA00004123"/>
    </source>
</evidence>
<dbReference type="EMBL" id="HE576753">
    <property type="protein sequence ID" value="CCC68535.1"/>
    <property type="molecule type" value="Genomic_DNA"/>
</dbReference>
<dbReference type="OMA" id="HKFFDIE"/>
<feature type="compositionally biased region" description="Low complexity" evidence="8">
    <location>
        <begin position="190"/>
        <end position="205"/>
    </location>
</feature>
<feature type="domain" description="MSL3 chromodomain-like" evidence="10">
    <location>
        <begin position="63"/>
        <end position="101"/>
    </location>
</feature>
<dbReference type="GO" id="GO:0030174">
    <property type="term" value="P:regulation of DNA-templated DNA replication initiation"/>
    <property type="evidence" value="ECO:0007669"/>
    <property type="project" value="EnsemblFungi"/>
</dbReference>
<keyword evidence="5" id="KW-0805">Transcription regulation</keyword>
<dbReference type="PANTHER" id="PTHR10880">
    <property type="entry name" value="MORTALITY FACTOR 4-LIKE PROTEIN"/>
    <property type="match status" value="1"/>
</dbReference>
<evidence type="ECO:0000256" key="2">
    <source>
        <dbReference type="ARBA" id="ARBA00009093"/>
    </source>
</evidence>
<evidence type="ECO:0000259" key="10">
    <source>
        <dbReference type="Pfam" id="PF22732"/>
    </source>
</evidence>
<dbReference type="GO" id="GO:0043487">
    <property type="term" value="P:regulation of RNA stability"/>
    <property type="evidence" value="ECO:0007669"/>
    <property type="project" value="EnsemblFungi"/>
</dbReference>
<dbReference type="GO" id="GO:1990453">
    <property type="term" value="C:nucleosome disassembly/reassembly complex"/>
    <property type="evidence" value="ECO:0007669"/>
    <property type="project" value="EnsemblFungi"/>
</dbReference>
<evidence type="ECO:0000259" key="9">
    <source>
        <dbReference type="Pfam" id="PF05712"/>
    </source>
</evidence>
<dbReference type="eggNOG" id="KOG3001">
    <property type="taxonomic scope" value="Eukaryota"/>
</dbReference>
<sequence>MFQLGGKCLAFHGPLLYEAKILKMWDPSTKTVTTWNSDPKDPKEVEKDVIAEEDEIPPEIINFPCYFIHYQGWKSTWDEWIGNTRIREFNNENVELKKKLASDAKEAKKLQEQKEKEKKKKTSTSENNSSTHLHNLSGTNKRKQSDGRSNGILKPYTSSHSRSSRNLSNEQSQGYSTDSSNRKTSPPLPSSSTSQSYQHQVIQQQLHHHNNSFPRITLHIPMKLKSILVDDWESITKEKKIIKLPCNRTVNSILDDYEAEQLSDPENNSLVFQSQLNEYCQGLKLYFNETLPRLLLYRLERLQYDNYLKEHLKETMEVSAVYGSVHLLRLISLLPELISTTTMDPQSCQLIIKQTENLLIWMVLHIDKLFDDKTVGSEEYYVNTSSQYEGVALNM</sequence>
<dbReference type="GO" id="GO:0032968">
    <property type="term" value="P:positive regulation of transcription elongation by RNA polymerase II"/>
    <property type="evidence" value="ECO:0007669"/>
    <property type="project" value="EnsemblFungi"/>
</dbReference>
<evidence type="ECO:0000313" key="12">
    <source>
        <dbReference type="Proteomes" id="UP000001640"/>
    </source>
</evidence>
<comment type="subcellular location">
    <subcellularLocation>
        <location evidence="1">Nucleus</location>
    </subcellularLocation>
</comment>
<dbReference type="InterPro" id="IPR038217">
    <property type="entry name" value="MRG_C_sf"/>
</dbReference>
<proteinExistence type="inferred from homology"/>
<dbReference type="GO" id="GO:0006335">
    <property type="term" value="P:DNA replication-dependent chromatin assembly"/>
    <property type="evidence" value="ECO:0007669"/>
    <property type="project" value="EnsemblFungi"/>
</dbReference>
<dbReference type="AlphaFoldDB" id="G0VAK9"/>
<dbReference type="GO" id="GO:0006337">
    <property type="term" value="P:nucleosome disassembly"/>
    <property type="evidence" value="ECO:0007669"/>
    <property type="project" value="EnsemblFungi"/>
</dbReference>
<protein>
    <recommendedName>
        <fullName evidence="3">Chromatin modification-related protein EAF3</fullName>
    </recommendedName>
</protein>
<dbReference type="Gene3D" id="2.30.30.140">
    <property type="match status" value="1"/>
</dbReference>
<reference evidence="11 12" key="1">
    <citation type="journal article" date="2011" name="Proc. Natl. Acad. Sci. U.S.A.">
        <title>Evolutionary erosion of yeast sex chromosomes by mating-type switching accidents.</title>
        <authorList>
            <person name="Gordon J.L."/>
            <person name="Armisen D."/>
            <person name="Proux-Wera E."/>
            <person name="Oheigeartaigh S.S."/>
            <person name="Byrne K.P."/>
            <person name="Wolfe K.H."/>
        </authorList>
    </citation>
    <scope>NUCLEOTIDE SEQUENCE [LARGE SCALE GENOMIC DNA]</scope>
    <source>
        <strain evidence="12">ATCC 76901 / BCRC 22586 / CBS 4309 / NBRC 1992 / NRRL Y-12630</strain>
    </source>
</reference>
<feature type="compositionally biased region" description="Low complexity" evidence="8">
    <location>
        <begin position="158"/>
        <end position="169"/>
    </location>
</feature>
<dbReference type="GO" id="GO:0140003">
    <property type="term" value="F:histone H3K36me3 reader activity"/>
    <property type="evidence" value="ECO:0007669"/>
    <property type="project" value="EnsemblFungi"/>
</dbReference>
<feature type="region of interest" description="Disordered" evidence="8">
    <location>
        <begin position="103"/>
        <end position="205"/>
    </location>
</feature>
<dbReference type="InterPro" id="IPR008676">
    <property type="entry name" value="MRG"/>
</dbReference>